<dbReference type="GO" id="GO:0006508">
    <property type="term" value="P:proteolysis"/>
    <property type="evidence" value="ECO:0007669"/>
    <property type="project" value="InterPro"/>
</dbReference>
<gene>
    <name evidence="1" type="ORF">Tci_594956</name>
</gene>
<dbReference type="InterPro" id="IPR032567">
    <property type="entry name" value="RTL1-rel"/>
</dbReference>
<accession>A0A699JA73</accession>
<dbReference type="PANTHER" id="PTHR15503:SF45">
    <property type="entry name" value="RNA-DIRECTED DNA POLYMERASE HOMOLOG"/>
    <property type="match status" value="1"/>
</dbReference>
<dbReference type="SUPFAM" id="SSF50630">
    <property type="entry name" value="Acid proteases"/>
    <property type="match status" value="1"/>
</dbReference>
<name>A0A699JA73_TANCI</name>
<dbReference type="Pfam" id="PF08284">
    <property type="entry name" value="RVP_2"/>
    <property type="match status" value="1"/>
</dbReference>
<comment type="caution">
    <text evidence="1">The sequence shown here is derived from an EMBL/GenBank/DDBJ whole genome shotgun (WGS) entry which is preliminary data.</text>
</comment>
<reference evidence="1" key="1">
    <citation type="journal article" date="2019" name="Sci. Rep.">
        <title>Draft genome of Tanacetum cinerariifolium, the natural source of mosquito coil.</title>
        <authorList>
            <person name="Yamashiro T."/>
            <person name="Shiraishi A."/>
            <person name="Satake H."/>
            <person name="Nakayama K."/>
        </authorList>
    </citation>
    <scope>NUCLEOTIDE SEQUENCE</scope>
</reference>
<keyword evidence="1" id="KW-0808">Transferase</keyword>
<keyword evidence="1" id="KW-0548">Nucleotidyltransferase</keyword>
<dbReference type="InterPro" id="IPR021109">
    <property type="entry name" value="Peptidase_aspartic_dom_sf"/>
</dbReference>
<dbReference type="CDD" id="cd00303">
    <property type="entry name" value="retropepsin_like"/>
    <property type="match status" value="1"/>
</dbReference>
<proteinExistence type="predicted"/>
<dbReference type="GO" id="GO:0003964">
    <property type="term" value="F:RNA-directed DNA polymerase activity"/>
    <property type="evidence" value="ECO:0007669"/>
    <property type="project" value="UniProtKB-KW"/>
</dbReference>
<dbReference type="Gene3D" id="2.40.70.10">
    <property type="entry name" value="Acid Proteases"/>
    <property type="match status" value="1"/>
</dbReference>
<organism evidence="1">
    <name type="scientific">Tanacetum cinerariifolium</name>
    <name type="common">Dalmatian daisy</name>
    <name type="synonym">Chrysanthemum cinerariifolium</name>
    <dbReference type="NCBI Taxonomy" id="118510"/>
    <lineage>
        <taxon>Eukaryota</taxon>
        <taxon>Viridiplantae</taxon>
        <taxon>Streptophyta</taxon>
        <taxon>Embryophyta</taxon>
        <taxon>Tracheophyta</taxon>
        <taxon>Spermatophyta</taxon>
        <taxon>Magnoliopsida</taxon>
        <taxon>eudicotyledons</taxon>
        <taxon>Gunneridae</taxon>
        <taxon>Pentapetalae</taxon>
        <taxon>asterids</taxon>
        <taxon>campanulids</taxon>
        <taxon>Asterales</taxon>
        <taxon>Asteraceae</taxon>
        <taxon>Asteroideae</taxon>
        <taxon>Anthemideae</taxon>
        <taxon>Anthemidinae</taxon>
        <taxon>Tanacetum</taxon>
    </lineage>
</organism>
<keyword evidence="1" id="KW-0695">RNA-directed DNA polymerase</keyword>
<dbReference type="EMBL" id="BKCJ010389242">
    <property type="protein sequence ID" value="GFA22984.1"/>
    <property type="molecule type" value="Genomic_DNA"/>
</dbReference>
<sequence>MWETSSTSRACHRITGACFSYGLTGYMAKDCPKNGGSGSKGNGNDKQFATKGKVFSLTRDHVANSSGTVLGTLIMNDRVVFVLFDTGATHSVISITLAKYINIPPTLLNFALSISTPMKGLAVINHEYHNCLLRFDDKINSANLFSLDTHDFDIILGMDWLTKHHAPIVCHTKSVIFSDLDKPEFVYQDS</sequence>
<dbReference type="PANTHER" id="PTHR15503">
    <property type="entry name" value="LDOC1 RELATED"/>
    <property type="match status" value="1"/>
</dbReference>
<dbReference type="GO" id="GO:0004190">
    <property type="term" value="F:aspartic-type endopeptidase activity"/>
    <property type="evidence" value="ECO:0007669"/>
    <property type="project" value="InterPro"/>
</dbReference>
<dbReference type="InterPro" id="IPR001969">
    <property type="entry name" value="Aspartic_peptidase_AS"/>
</dbReference>
<evidence type="ECO:0000313" key="1">
    <source>
        <dbReference type="EMBL" id="GFA22984.1"/>
    </source>
</evidence>
<protein>
    <submittedName>
        <fullName evidence="1">Reverse transcriptase domain-containing protein</fullName>
    </submittedName>
</protein>
<dbReference type="AlphaFoldDB" id="A0A699JA73"/>
<dbReference type="PROSITE" id="PS00141">
    <property type="entry name" value="ASP_PROTEASE"/>
    <property type="match status" value="1"/>
</dbReference>